<dbReference type="AlphaFoldDB" id="A0AAD9HPF7"/>
<evidence type="ECO:0000313" key="1">
    <source>
        <dbReference type="EMBL" id="KAK2031519.1"/>
    </source>
</evidence>
<name>A0AAD9HPF7_9PEZI</name>
<protein>
    <submittedName>
        <fullName evidence="1">Uncharacterized protein</fullName>
    </submittedName>
</protein>
<gene>
    <name evidence="1" type="ORF">LX32DRAFT_637101</name>
</gene>
<accession>A0AAD9HPF7</accession>
<organism evidence="1 2">
    <name type="scientific">Colletotrichum zoysiae</name>
    <dbReference type="NCBI Taxonomy" id="1216348"/>
    <lineage>
        <taxon>Eukaryota</taxon>
        <taxon>Fungi</taxon>
        <taxon>Dikarya</taxon>
        <taxon>Ascomycota</taxon>
        <taxon>Pezizomycotina</taxon>
        <taxon>Sordariomycetes</taxon>
        <taxon>Hypocreomycetidae</taxon>
        <taxon>Glomerellales</taxon>
        <taxon>Glomerellaceae</taxon>
        <taxon>Colletotrichum</taxon>
        <taxon>Colletotrichum graminicola species complex</taxon>
    </lineage>
</organism>
<sequence>MPAAGCTCSQAAAAHGCLVSDLTCVEVETFIRPSFWPQPRHADNPVCNESTQVKFPGFGGESIRGVKGIYVVRRLLRNQVMFSPWLYNATPDAPMK</sequence>
<comment type="caution">
    <text evidence="1">The sequence shown here is derived from an EMBL/GenBank/DDBJ whole genome shotgun (WGS) entry which is preliminary data.</text>
</comment>
<keyword evidence="2" id="KW-1185">Reference proteome</keyword>
<dbReference type="Proteomes" id="UP001232148">
    <property type="component" value="Unassembled WGS sequence"/>
</dbReference>
<proteinExistence type="predicted"/>
<evidence type="ECO:0000313" key="2">
    <source>
        <dbReference type="Proteomes" id="UP001232148"/>
    </source>
</evidence>
<reference evidence="1" key="1">
    <citation type="submission" date="2021-06" db="EMBL/GenBank/DDBJ databases">
        <title>Comparative genomics, transcriptomics and evolutionary studies reveal genomic signatures of adaptation to plant cell wall in hemibiotrophic fungi.</title>
        <authorList>
            <consortium name="DOE Joint Genome Institute"/>
            <person name="Baroncelli R."/>
            <person name="Diaz J.F."/>
            <person name="Benocci T."/>
            <person name="Peng M."/>
            <person name="Battaglia E."/>
            <person name="Haridas S."/>
            <person name="Andreopoulos W."/>
            <person name="Labutti K."/>
            <person name="Pangilinan J."/>
            <person name="Floch G.L."/>
            <person name="Makela M.R."/>
            <person name="Henrissat B."/>
            <person name="Grigoriev I.V."/>
            <person name="Crouch J.A."/>
            <person name="De Vries R.P."/>
            <person name="Sukno S.A."/>
            <person name="Thon M.R."/>
        </authorList>
    </citation>
    <scope>NUCLEOTIDE SEQUENCE</scope>
    <source>
        <strain evidence="1">MAFF235873</strain>
    </source>
</reference>
<dbReference type="EMBL" id="MU842839">
    <property type="protein sequence ID" value="KAK2031519.1"/>
    <property type="molecule type" value="Genomic_DNA"/>
</dbReference>